<gene>
    <name evidence="4" type="ORF">JIG36_25785</name>
</gene>
<dbReference type="Proteomes" id="UP000632138">
    <property type="component" value="Unassembled WGS sequence"/>
</dbReference>
<feature type="domain" description="NodB homology" evidence="3">
    <location>
        <begin position="95"/>
        <end position="284"/>
    </location>
</feature>
<feature type="compositionally biased region" description="Low complexity" evidence="1">
    <location>
        <begin position="68"/>
        <end position="77"/>
    </location>
</feature>
<evidence type="ECO:0000313" key="5">
    <source>
        <dbReference type="Proteomes" id="UP000632138"/>
    </source>
</evidence>
<dbReference type="InterPro" id="IPR050248">
    <property type="entry name" value="Polysacc_deacetylase_ArnD"/>
</dbReference>
<dbReference type="EMBL" id="JAENHP010000008">
    <property type="protein sequence ID" value="MBM2618975.1"/>
    <property type="molecule type" value="Genomic_DNA"/>
</dbReference>
<dbReference type="Gene3D" id="3.20.20.370">
    <property type="entry name" value="Glycoside hydrolase/deacetylase"/>
    <property type="match status" value="1"/>
</dbReference>
<evidence type="ECO:0000259" key="3">
    <source>
        <dbReference type="PROSITE" id="PS51677"/>
    </source>
</evidence>
<organism evidence="4 5">
    <name type="scientific">Paractinoplanes ovalisporus</name>
    <dbReference type="NCBI Taxonomy" id="2810368"/>
    <lineage>
        <taxon>Bacteria</taxon>
        <taxon>Bacillati</taxon>
        <taxon>Actinomycetota</taxon>
        <taxon>Actinomycetes</taxon>
        <taxon>Micromonosporales</taxon>
        <taxon>Micromonosporaceae</taxon>
        <taxon>Paractinoplanes</taxon>
    </lineage>
</organism>
<feature type="signal peptide" evidence="2">
    <location>
        <begin position="1"/>
        <end position="27"/>
    </location>
</feature>
<dbReference type="PROSITE" id="PS51677">
    <property type="entry name" value="NODB"/>
    <property type="match status" value="1"/>
</dbReference>
<feature type="region of interest" description="Disordered" evidence="1">
    <location>
        <begin position="25"/>
        <end position="91"/>
    </location>
</feature>
<dbReference type="CDD" id="cd10917">
    <property type="entry name" value="CE4_NodB_like_6s_7s"/>
    <property type="match status" value="1"/>
</dbReference>
<feature type="chain" id="PRO_5046777375" evidence="2">
    <location>
        <begin position="28"/>
        <end position="284"/>
    </location>
</feature>
<dbReference type="Pfam" id="PF01522">
    <property type="entry name" value="Polysacc_deac_1"/>
    <property type="match status" value="1"/>
</dbReference>
<keyword evidence="5" id="KW-1185">Reference proteome</keyword>
<accession>A0ABS2AGL6</accession>
<comment type="caution">
    <text evidence="4">The sequence shown here is derived from an EMBL/GenBank/DDBJ whole genome shotgun (WGS) entry which is preliminary data.</text>
</comment>
<sequence length="284" mass="30483">MRLSRARKAILVGVLMLVVGVTGRASADTTKPQDGRLAKAPVASAPASTPPAPVQTEKPKPKPKPKPTKTTPAAKPAVNARYGGPAGSHTLTGTKGVALTFDDGPDPAETPKLLKLLAQHHVKATFCLVGSNAARHPELVRKIVAGGHTLCNHTWNHSLKLGKDPAAKIRADLQRTNAAILKAAPKAKIKYFRAPGGNFTPRLVAVADQMHMTSIYWQVDPRDWSHRKGETSAAHQAKVISSVAKHCRPGAIVLSHDYAQPDTIAAYRKLIPWLKKRYTLVALP</sequence>
<dbReference type="InterPro" id="IPR002509">
    <property type="entry name" value="NODB_dom"/>
</dbReference>
<keyword evidence="2" id="KW-0732">Signal</keyword>
<evidence type="ECO:0000256" key="2">
    <source>
        <dbReference type="SAM" id="SignalP"/>
    </source>
</evidence>
<dbReference type="RefSeq" id="WP_203378971.1">
    <property type="nucleotide sequence ID" value="NZ_JAENHP010000008.1"/>
</dbReference>
<dbReference type="SUPFAM" id="SSF88713">
    <property type="entry name" value="Glycoside hydrolase/deacetylase"/>
    <property type="match status" value="1"/>
</dbReference>
<evidence type="ECO:0000313" key="4">
    <source>
        <dbReference type="EMBL" id="MBM2618975.1"/>
    </source>
</evidence>
<reference evidence="4 5" key="1">
    <citation type="submission" date="2021-01" db="EMBL/GenBank/DDBJ databases">
        <title>Actinoplanes sp. nov. LDG1-06 isolated from lichen.</title>
        <authorList>
            <person name="Saeng-In P."/>
            <person name="Phongsopitanun W."/>
            <person name="Kanchanasin P."/>
            <person name="Yuki M."/>
            <person name="Kudo T."/>
            <person name="Ohkuma M."/>
            <person name="Tanasupawat S."/>
        </authorList>
    </citation>
    <scope>NUCLEOTIDE SEQUENCE [LARGE SCALE GENOMIC DNA]</scope>
    <source>
        <strain evidence="4 5">LDG1-06</strain>
    </source>
</reference>
<proteinExistence type="predicted"/>
<protein>
    <submittedName>
        <fullName evidence="4">Polysaccharide deacetylase family protein</fullName>
    </submittedName>
</protein>
<name>A0ABS2AGL6_9ACTN</name>
<evidence type="ECO:0000256" key="1">
    <source>
        <dbReference type="SAM" id="MobiDB-lite"/>
    </source>
</evidence>
<dbReference type="InterPro" id="IPR011330">
    <property type="entry name" value="Glyco_hydro/deAcase_b/a-brl"/>
</dbReference>
<dbReference type="PANTHER" id="PTHR10587">
    <property type="entry name" value="GLYCOSYL TRANSFERASE-RELATED"/>
    <property type="match status" value="1"/>
</dbReference>